<comment type="caution">
    <text evidence="2">The sequence shown here is derived from an EMBL/GenBank/DDBJ whole genome shotgun (WGS) entry which is preliminary data.</text>
</comment>
<sequence>MTHLSHIRCVACLLPILLAACVGVRPYSETRDKQGQAIAASTDDVYQTLKSSFVTGRENNEALLKQEQNATKEVEAARRDAIIAVLVWGTVGAQLNTPVAAQLNKVAGPDATAYFDSLADIKLADKQLANIRAGMRVRNVDLPDCKQLLSPGGDRNLPPEAANAKTLCAGRAAAETAANEYLAAGAPPNPRFDISVTALQLANEQAELDAEMATTAKLRQDFSKAQEAYDKAIDSLAEGKGDVEPLRSEARRLAGELRGIATKLEAAADVFSKQFISNERRNALDKFFDVAADLGQGRPIPQGTSRAAMALVLFPDTIDKTKEDLTEARKLPWAGLILRKRYEETQYNAATADITLRKERINLLRTKQNLQEGQALQLLNAQDGLLSLPPGFEKRSMLRVLGEAPSKRAPGEQDINERVYEAAGRYIYARTQAQADIDNLDGQIHAVEFRRRISYAEANAEQWNILISANAGQLSAYGASGIKPEMLLSLFNSLMLLWIAIGVN</sequence>
<proteinExistence type="predicted"/>
<dbReference type="RefSeq" id="WP_238216545.1">
    <property type="nucleotide sequence ID" value="NZ_BPUS01000021.1"/>
</dbReference>
<evidence type="ECO:0000256" key="1">
    <source>
        <dbReference type="SAM" id="SignalP"/>
    </source>
</evidence>
<reference evidence="2" key="1">
    <citation type="submission" date="2022-09" db="EMBL/GenBank/DDBJ databases">
        <title>Isolation and characterization of 3-chlorobenzoate degrading bacteria from soils in Shizuoka.</title>
        <authorList>
            <person name="Ifat A."/>
            <person name="Ogawa N."/>
            <person name="Kimbara K."/>
            <person name="Moriuchi R."/>
            <person name="Dohra H."/>
            <person name="Shintani M."/>
        </authorList>
    </citation>
    <scope>NUCLEOTIDE SEQUENCE</scope>
    <source>
        <strain evidence="2">19CS4-2</strain>
    </source>
</reference>
<keyword evidence="1" id="KW-0732">Signal</keyword>
<dbReference type="EMBL" id="BPUS01000021">
    <property type="protein sequence ID" value="GJH29310.1"/>
    <property type="molecule type" value="Genomic_DNA"/>
</dbReference>
<evidence type="ECO:0000313" key="2">
    <source>
        <dbReference type="EMBL" id="GJH29310.1"/>
    </source>
</evidence>
<protein>
    <submittedName>
        <fullName evidence="2">Uncharacterized protein</fullName>
    </submittedName>
</protein>
<dbReference type="Proteomes" id="UP001055111">
    <property type="component" value="Unassembled WGS sequence"/>
</dbReference>
<name>A0AA37MIZ8_9BURK</name>
<feature type="chain" id="PRO_5041371118" evidence="1">
    <location>
        <begin position="20"/>
        <end position="504"/>
    </location>
</feature>
<feature type="signal peptide" evidence="1">
    <location>
        <begin position="1"/>
        <end position="19"/>
    </location>
</feature>
<evidence type="ECO:0000313" key="3">
    <source>
        <dbReference type="Proteomes" id="UP001055111"/>
    </source>
</evidence>
<accession>A0AA37MIZ8</accession>
<gene>
    <name evidence="2" type="ORF">CBA19CS42_32360</name>
</gene>
<organism evidence="2 3">
    <name type="scientific">Caballeronia novacaledonica</name>
    <dbReference type="NCBI Taxonomy" id="1544861"/>
    <lineage>
        <taxon>Bacteria</taxon>
        <taxon>Pseudomonadati</taxon>
        <taxon>Pseudomonadota</taxon>
        <taxon>Betaproteobacteria</taxon>
        <taxon>Burkholderiales</taxon>
        <taxon>Burkholderiaceae</taxon>
        <taxon>Caballeronia</taxon>
    </lineage>
</organism>
<dbReference type="AlphaFoldDB" id="A0AA37MIZ8"/>